<dbReference type="SUPFAM" id="SSF141868">
    <property type="entry name" value="EAL domain-like"/>
    <property type="match status" value="1"/>
</dbReference>
<keyword evidence="3" id="KW-1185">Reference proteome</keyword>
<dbReference type="PANTHER" id="PTHR33121:SF76">
    <property type="entry name" value="SIGNALING PROTEIN"/>
    <property type="match status" value="1"/>
</dbReference>
<organism evidence="2 3">
    <name type="scientific">Agreia pratensis</name>
    <dbReference type="NCBI Taxonomy" id="150121"/>
    <lineage>
        <taxon>Bacteria</taxon>
        <taxon>Bacillati</taxon>
        <taxon>Actinomycetota</taxon>
        <taxon>Actinomycetes</taxon>
        <taxon>Micrococcales</taxon>
        <taxon>Microbacteriaceae</taxon>
        <taxon>Agreia</taxon>
    </lineage>
</organism>
<protein>
    <submittedName>
        <fullName evidence="2">EAL domain, c-di-GMP-specific phosphodiesterase class I (Or its enzymatically inactive variant)</fullName>
    </submittedName>
</protein>
<evidence type="ECO:0000259" key="1">
    <source>
        <dbReference type="PROSITE" id="PS50883"/>
    </source>
</evidence>
<dbReference type="PROSITE" id="PS50883">
    <property type="entry name" value="EAL"/>
    <property type="match status" value="1"/>
</dbReference>
<dbReference type="STRING" id="150121.SAMN06296010_2868"/>
<dbReference type="InterPro" id="IPR035919">
    <property type="entry name" value="EAL_sf"/>
</dbReference>
<dbReference type="Pfam" id="PF00563">
    <property type="entry name" value="EAL"/>
    <property type="match status" value="1"/>
</dbReference>
<proteinExistence type="predicted"/>
<dbReference type="SMART" id="SM00052">
    <property type="entry name" value="EAL"/>
    <property type="match status" value="1"/>
</dbReference>
<evidence type="ECO:0000313" key="3">
    <source>
        <dbReference type="Proteomes" id="UP000193244"/>
    </source>
</evidence>
<gene>
    <name evidence="2" type="ORF">SAMN06296010_2868</name>
</gene>
<dbReference type="Pfam" id="PF10069">
    <property type="entry name" value="DICT"/>
    <property type="match status" value="1"/>
</dbReference>
<dbReference type="AlphaFoldDB" id="A0A1X7KT66"/>
<dbReference type="EMBL" id="FXAY01000005">
    <property type="protein sequence ID" value="SMG44409.1"/>
    <property type="molecule type" value="Genomic_DNA"/>
</dbReference>
<dbReference type="InterPro" id="IPR001633">
    <property type="entry name" value="EAL_dom"/>
</dbReference>
<dbReference type="GO" id="GO:0071111">
    <property type="term" value="F:cyclic-guanylate-specific phosphodiesterase activity"/>
    <property type="evidence" value="ECO:0007669"/>
    <property type="project" value="InterPro"/>
</dbReference>
<sequence length="410" mass="43440">MIARHYCVNRTMQAFGIDRLTTNFQPVVDIDTGRVVAHEALSRASINGAPVAPDRLLHDAYQSGTADELDSVFIESALRAAATRGLLSPHSLFVNVEPISLANGFITAPLLSAPPLVIEITERALTADPGALLTSAAALRAAGHLIAIDDLGAEPASLALLPLLAPEIVKLDMNLIRRQPDRTTAAMMTAVAAYAERSGALVLAEGVETAEHITRARALGASVAQGWHFGKPSESARDAPGVTVRRAGPGRHSAAPVRDSIDTTPFGVVSAETPLRVGDRAMLVQVSILLEERAAAAGDSAVLLSTFQSGDNISENTRRRYDRLIESGCLLTAYSTGASAALPHPARSVTVDDADPLAAEWDVVLLTADYAAALTAREIDSSRHREGLYEFVLTTDRDLVTRSARALLAR</sequence>
<dbReference type="Proteomes" id="UP000193244">
    <property type="component" value="Unassembled WGS sequence"/>
</dbReference>
<dbReference type="PANTHER" id="PTHR33121">
    <property type="entry name" value="CYCLIC DI-GMP PHOSPHODIESTERASE PDEF"/>
    <property type="match status" value="1"/>
</dbReference>
<evidence type="ECO:0000313" key="2">
    <source>
        <dbReference type="EMBL" id="SMG44409.1"/>
    </source>
</evidence>
<dbReference type="InterPro" id="IPR050706">
    <property type="entry name" value="Cyclic-di-GMP_PDE-like"/>
</dbReference>
<dbReference type="Gene3D" id="3.20.20.450">
    <property type="entry name" value="EAL domain"/>
    <property type="match status" value="1"/>
</dbReference>
<accession>A0A1X7KT66</accession>
<name>A0A1X7KT66_9MICO</name>
<reference evidence="3" key="1">
    <citation type="submission" date="2017-04" db="EMBL/GenBank/DDBJ databases">
        <authorList>
            <person name="Varghese N."/>
            <person name="Submissions S."/>
        </authorList>
    </citation>
    <scope>NUCLEOTIDE SEQUENCE [LARGE SCALE GENOMIC DNA]</scope>
    <source>
        <strain evidence="3">VKM Ac-2510</strain>
    </source>
</reference>
<feature type="domain" description="EAL" evidence="1">
    <location>
        <begin position="4"/>
        <end position="246"/>
    </location>
</feature>
<dbReference type="CDD" id="cd01948">
    <property type="entry name" value="EAL"/>
    <property type="match status" value="1"/>
</dbReference>
<dbReference type="InterPro" id="IPR019278">
    <property type="entry name" value="DICT_dom"/>
</dbReference>